<feature type="domain" description="CinA C-terminal" evidence="1">
    <location>
        <begin position="5"/>
        <end position="152"/>
    </location>
</feature>
<gene>
    <name evidence="2" type="ORF">HNQ47_000273</name>
</gene>
<dbReference type="RefSeq" id="WP_183326779.1">
    <property type="nucleotide sequence ID" value="NZ_JACHHK010000001.1"/>
</dbReference>
<keyword evidence="3" id="KW-1185">Reference proteome</keyword>
<sequence length="158" mass="17039">MDTIKELITICTAKHCTISSCESLTAGLFTSAVASVPGASAVLKGGVVTYFTELKEKLVHVPAELVHTYGAVSEECAAAMARNTRELTDSDYCVSFTGNAGPDTMEGKPAGRVYCAIASKRGVKPFMFQCDAMTRNEVRQYVVDRMAEELLKEVKENG</sequence>
<keyword evidence="2" id="KW-0378">Hydrolase</keyword>
<evidence type="ECO:0000313" key="3">
    <source>
        <dbReference type="Proteomes" id="UP000539953"/>
    </source>
</evidence>
<reference evidence="2 3" key="1">
    <citation type="submission" date="2020-08" db="EMBL/GenBank/DDBJ databases">
        <title>Genomic Encyclopedia of Type Strains, Phase IV (KMG-IV): sequencing the most valuable type-strain genomes for metagenomic binning, comparative biology and taxonomic classification.</title>
        <authorList>
            <person name="Goeker M."/>
        </authorList>
    </citation>
    <scope>NUCLEOTIDE SEQUENCE [LARGE SCALE GENOMIC DNA]</scope>
    <source>
        <strain evidence="2 3">DSM 25799</strain>
    </source>
</reference>
<proteinExistence type="predicted"/>
<dbReference type="Gene3D" id="3.90.950.20">
    <property type="entry name" value="CinA-like"/>
    <property type="match status" value="1"/>
</dbReference>
<dbReference type="AlphaFoldDB" id="A0A7W8CYH0"/>
<comment type="caution">
    <text evidence="2">The sequence shown here is derived from an EMBL/GenBank/DDBJ whole genome shotgun (WGS) entry which is preliminary data.</text>
</comment>
<name>A0A7W8CYH0_9FIRM</name>
<dbReference type="EMBL" id="JACHHK010000001">
    <property type="protein sequence ID" value="MBB5182270.1"/>
    <property type="molecule type" value="Genomic_DNA"/>
</dbReference>
<organism evidence="2 3">
    <name type="scientific">Catenisphaera adipataccumulans</name>
    <dbReference type="NCBI Taxonomy" id="700500"/>
    <lineage>
        <taxon>Bacteria</taxon>
        <taxon>Bacillati</taxon>
        <taxon>Bacillota</taxon>
        <taxon>Erysipelotrichia</taxon>
        <taxon>Erysipelotrichales</taxon>
        <taxon>Erysipelotrichaceae</taxon>
        <taxon>Catenisphaera</taxon>
    </lineage>
</organism>
<evidence type="ECO:0000313" key="2">
    <source>
        <dbReference type="EMBL" id="MBB5182270.1"/>
    </source>
</evidence>
<dbReference type="NCBIfam" id="TIGR00199">
    <property type="entry name" value="PncC_domain"/>
    <property type="match status" value="1"/>
</dbReference>
<dbReference type="InterPro" id="IPR008136">
    <property type="entry name" value="CinA_C"/>
</dbReference>
<dbReference type="SUPFAM" id="SSF142433">
    <property type="entry name" value="CinA-like"/>
    <property type="match status" value="1"/>
</dbReference>
<accession>A0A7W8CYH0</accession>
<dbReference type="Pfam" id="PF02464">
    <property type="entry name" value="CinA"/>
    <property type="match status" value="1"/>
</dbReference>
<protein>
    <submittedName>
        <fullName evidence="2">PncC family amidohydrolase</fullName>
    </submittedName>
</protein>
<dbReference type="Proteomes" id="UP000539953">
    <property type="component" value="Unassembled WGS sequence"/>
</dbReference>
<dbReference type="InterPro" id="IPR036653">
    <property type="entry name" value="CinA-like_C"/>
</dbReference>
<evidence type="ECO:0000259" key="1">
    <source>
        <dbReference type="Pfam" id="PF02464"/>
    </source>
</evidence>
<dbReference type="GO" id="GO:0016787">
    <property type="term" value="F:hydrolase activity"/>
    <property type="evidence" value="ECO:0007669"/>
    <property type="project" value="UniProtKB-KW"/>
</dbReference>